<dbReference type="EMBL" id="UYRU01058903">
    <property type="protein sequence ID" value="VDN14321.1"/>
    <property type="molecule type" value="Genomic_DNA"/>
</dbReference>
<evidence type="ECO:0000256" key="2">
    <source>
        <dbReference type="SAM" id="Phobius"/>
    </source>
</evidence>
<organism evidence="3 4">
    <name type="scientific">Dibothriocephalus latus</name>
    <name type="common">Fish tapeworm</name>
    <name type="synonym">Diphyllobothrium latum</name>
    <dbReference type="NCBI Taxonomy" id="60516"/>
    <lineage>
        <taxon>Eukaryota</taxon>
        <taxon>Metazoa</taxon>
        <taxon>Spiralia</taxon>
        <taxon>Lophotrochozoa</taxon>
        <taxon>Platyhelminthes</taxon>
        <taxon>Cestoda</taxon>
        <taxon>Eucestoda</taxon>
        <taxon>Diphyllobothriidea</taxon>
        <taxon>Diphyllobothriidae</taxon>
        <taxon>Dibothriocephalus</taxon>
    </lineage>
</organism>
<keyword evidence="2" id="KW-1133">Transmembrane helix</keyword>
<dbReference type="Proteomes" id="UP000281553">
    <property type="component" value="Unassembled WGS sequence"/>
</dbReference>
<evidence type="ECO:0000313" key="4">
    <source>
        <dbReference type="Proteomes" id="UP000281553"/>
    </source>
</evidence>
<evidence type="ECO:0000256" key="1">
    <source>
        <dbReference type="SAM" id="MobiDB-lite"/>
    </source>
</evidence>
<sequence length="135" mass="14988">MTGRHIGRLQATYFHSNSNITEEPSAQPSAEPSTENVSIKARDPGPDPPRMGNPSEGQSVKRTLPIFLPRLLQGILARSILIGGTAAIVSNLAELKKDPKYYSFTLFLLPQITELCMFIVTIFAFRKLMASLEKW</sequence>
<keyword evidence="2" id="KW-0812">Transmembrane</keyword>
<protein>
    <submittedName>
        <fullName evidence="3">Uncharacterized protein</fullName>
    </submittedName>
</protein>
<feature type="region of interest" description="Disordered" evidence="1">
    <location>
        <begin position="13"/>
        <end position="59"/>
    </location>
</feature>
<reference evidence="3 4" key="1">
    <citation type="submission" date="2018-11" db="EMBL/GenBank/DDBJ databases">
        <authorList>
            <consortium name="Pathogen Informatics"/>
        </authorList>
    </citation>
    <scope>NUCLEOTIDE SEQUENCE [LARGE SCALE GENOMIC DNA]</scope>
</reference>
<feature type="transmembrane region" description="Helical" evidence="2">
    <location>
        <begin position="71"/>
        <end position="89"/>
    </location>
</feature>
<evidence type="ECO:0000313" key="3">
    <source>
        <dbReference type="EMBL" id="VDN14321.1"/>
    </source>
</evidence>
<name>A0A3P7M8E3_DIBLA</name>
<keyword evidence="2" id="KW-0472">Membrane</keyword>
<feature type="compositionally biased region" description="Polar residues" evidence="1">
    <location>
        <begin position="13"/>
        <end position="37"/>
    </location>
</feature>
<keyword evidence="4" id="KW-1185">Reference proteome</keyword>
<accession>A0A3P7M8E3</accession>
<feature type="transmembrane region" description="Helical" evidence="2">
    <location>
        <begin position="101"/>
        <end position="125"/>
    </location>
</feature>
<gene>
    <name evidence="3" type="ORF">DILT_LOCUS10152</name>
</gene>
<dbReference type="AlphaFoldDB" id="A0A3P7M8E3"/>
<proteinExistence type="predicted"/>